<feature type="domain" description="N-acetyltransferase" evidence="1">
    <location>
        <begin position="1"/>
        <end position="147"/>
    </location>
</feature>
<dbReference type="InterPro" id="IPR000182">
    <property type="entry name" value="GNAT_dom"/>
</dbReference>
<dbReference type="Pfam" id="PF00583">
    <property type="entry name" value="Acetyltransf_1"/>
    <property type="match status" value="1"/>
</dbReference>
<dbReference type="GO" id="GO:0016747">
    <property type="term" value="F:acyltransferase activity, transferring groups other than amino-acyl groups"/>
    <property type="evidence" value="ECO:0007669"/>
    <property type="project" value="InterPro"/>
</dbReference>
<dbReference type="InterPro" id="IPR016181">
    <property type="entry name" value="Acyl_CoA_acyltransferase"/>
</dbReference>
<dbReference type="EMBL" id="NDIQ01000022">
    <property type="protein sequence ID" value="PRT56295.1"/>
    <property type="molecule type" value="Genomic_DNA"/>
</dbReference>
<dbReference type="Proteomes" id="UP000238350">
    <property type="component" value="Unassembled WGS sequence"/>
</dbReference>
<gene>
    <name evidence="2" type="ORF">B9G98_03915</name>
</gene>
<dbReference type="InterPro" id="IPR052777">
    <property type="entry name" value="Acetyltransferase_Enz"/>
</dbReference>
<name>A0A2T0FMU8_9ASCO</name>
<evidence type="ECO:0000313" key="2">
    <source>
        <dbReference type="EMBL" id="PRT56295.1"/>
    </source>
</evidence>
<dbReference type="OrthoDB" id="41532at2759"/>
<dbReference type="CDD" id="cd04301">
    <property type="entry name" value="NAT_SF"/>
    <property type="match status" value="1"/>
</dbReference>
<evidence type="ECO:0000259" key="1">
    <source>
        <dbReference type="PROSITE" id="PS51186"/>
    </source>
</evidence>
<keyword evidence="3" id="KW-1185">Reference proteome</keyword>
<reference evidence="2 3" key="1">
    <citation type="submission" date="2017-04" db="EMBL/GenBank/DDBJ databases">
        <title>Genome sequencing of [Candida] sorbophila.</title>
        <authorList>
            <person name="Ahn J.O."/>
        </authorList>
    </citation>
    <scope>NUCLEOTIDE SEQUENCE [LARGE SCALE GENOMIC DNA]</scope>
    <source>
        <strain evidence="2 3">DS02</strain>
    </source>
</reference>
<dbReference type="GeneID" id="36517663"/>
<dbReference type="RefSeq" id="XP_024666240.1">
    <property type="nucleotide sequence ID" value="XM_024810472.1"/>
</dbReference>
<dbReference type="PANTHER" id="PTHR43305:SF1">
    <property type="entry name" value="FAMILY N-ACETYLTRANSFERASE, PUTATIVE (AFU_ORTHOLOGUE AFUA_2G01380)-RELATED"/>
    <property type="match status" value="1"/>
</dbReference>
<accession>A0A2T0FMU8</accession>
<dbReference type="SUPFAM" id="SSF55729">
    <property type="entry name" value="Acyl-CoA N-acyltransferases (Nat)"/>
    <property type="match status" value="1"/>
</dbReference>
<dbReference type="Gene3D" id="3.40.630.30">
    <property type="match status" value="1"/>
</dbReference>
<proteinExistence type="predicted"/>
<organism evidence="2 3">
    <name type="scientific">Wickerhamiella sorbophila</name>
    <dbReference type="NCBI Taxonomy" id="45607"/>
    <lineage>
        <taxon>Eukaryota</taxon>
        <taxon>Fungi</taxon>
        <taxon>Dikarya</taxon>
        <taxon>Ascomycota</taxon>
        <taxon>Saccharomycotina</taxon>
        <taxon>Dipodascomycetes</taxon>
        <taxon>Dipodascales</taxon>
        <taxon>Trichomonascaceae</taxon>
        <taxon>Wickerhamiella</taxon>
    </lineage>
</organism>
<comment type="caution">
    <text evidence="2">The sequence shown here is derived from an EMBL/GenBank/DDBJ whole genome shotgun (WGS) entry which is preliminary data.</text>
</comment>
<dbReference type="AlphaFoldDB" id="A0A2T0FMU8"/>
<dbReference type="PANTHER" id="PTHR43305">
    <property type="entry name" value="FAMILY N-ACETYLTRANSFERASE, PUTATIVE (AFU_ORTHOLOGUE AFUA_2G01380)-RELATED"/>
    <property type="match status" value="1"/>
</dbReference>
<evidence type="ECO:0000313" key="3">
    <source>
        <dbReference type="Proteomes" id="UP000238350"/>
    </source>
</evidence>
<dbReference type="STRING" id="45607.A0A2T0FMU8"/>
<protein>
    <recommendedName>
        <fullName evidence="1">N-acetyltransferase domain-containing protein</fullName>
    </recommendedName>
</protein>
<sequence length="159" mass="18330">MTVYRATLADKDGAKQIIEVYNDELDIVVRDSEQAFQSYFEPDSGLWLAKVDNHVVGCVILRPLPTPGHGEVKRLYVARGYRGQGLSHKLMKALEDYAAQINYEWLYLDTKDDLEAAIKLYEQSGYERCERYNKNPQATIFMRKRLAAQHNPSKEQQNS</sequence>
<dbReference type="PROSITE" id="PS51186">
    <property type="entry name" value="GNAT"/>
    <property type="match status" value="1"/>
</dbReference>